<keyword evidence="3" id="KW-0732">Signal</keyword>
<dbReference type="PANTHER" id="PTHR45953">
    <property type="entry name" value="IDURONATE 2-SULFATASE"/>
    <property type="match status" value="1"/>
</dbReference>
<dbReference type="CDD" id="cd16150">
    <property type="entry name" value="sulfatase_like"/>
    <property type="match status" value="1"/>
</dbReference>
<evidence type="ECO:0000256" key="1">
    <source>
        <dbReference type="ARBA" id="ARBA00022723"/>
    </source>
</evidence>
<gene>
    <name evidence="5" type="ORF">D0859_04306</name>
</gene>
<comment type="caution">
    <text evidence="5">The sequence shown here is derived from an EMBL/GenBank/DDBJ whole genome shotgun (WGS) entry which is preliminary data.</text>
</comment>
<dbReference type="GO" id="GO:0005737">
    <property type="term" value="C:cytoplasm"/>
    <property type="evidence" value="ECO:0007669"/>
    <property type="project" value="TreeGrafter"/>
</dbReference>
<dbReference type="VEuPathDB" id="FungiDB:BTJ68_13580"/>
<name>A0A3M7J1A2_HORWE</name>
<dbReference type="EMBL" id="QWIT01000094">
    <property type="protein sequence ID" value="RMZ31575.1"/>
    <property type="molecule type" value="Genomic_DNA"/>
</dbReference>
<feature type="signal peptide" evidence="3">
    <location>
        <begin position="1"/>
        <end position="21"/>
    </location>
</feature>
<evidence type="ECO:0000313" key="5">
    <source>
        <dbReference type="EMBL" id="RMZ31575.1"/>
    </source>
</evidence>
<evidence type="ECO:0000313" key="6">
    <source>
        <dbReference type="Proteomes" id="UP000281677"/>
    </source>
</evidence>
<organism evidence="5 6">
    <name type="scientific">Hortaea werneckii</name>
    <name type="common">Black yeast</name>
    <name type="synonym">Cladosporium werneckii</name>
    <dbReference type="NCBI Taxonomy" id="91943"/>
    <lineage>
        <taxon>Eukaryota</taxon>
        <taxon>Fungi</taxon>
        <taxon>Dikarya</taxon>
        <taxon>Ascomycota</taxon>
        <taxon>Pezizomycotina</taxon>
        <taxon>Dothideomycetes</taxon>
        <taxon>Dothideomycetidae</taxon>
        <taxon>Mycosphaerellales</taxon>
        <taxon>Teratosphaeriaceae</taxon>
        <taxon>Hortaea</taxon>
    </lineage>
</organism>
<dbReference type="Proteomes" id="UP000281677">
    <property type="component" value="Unassembled WGS sequence"/>
</dbReference>
<evidence type="ECO:0000256" key="2">
    <source>
        <dbReference type="ARBA" id="ARBA00022801"/>
    </source>
</evidence>
<sequence>MHPWPVRLNSLVLALPLIAAGAPSNTTNLVSPHAVNQDQTTEPPRTTVTGYAGLIGEAVSAVNDRPFPEHPHSVPAKPNGLAVEKPNMIMFMPDQLRYDAVGAFGNEIAKTPNIDAFATEGTRFTNCFLQASTCSQSRCSMFTGQYPHVSGHRTLENLLKPWEPNVFRSLREGGYHVAYLAPRGDFYAKNATELGVNEYGFLTDQTLPDFTRGTLDLEDKNSLYNRLFYLGERNASTAIDYDEVLTRGALQWLENPPEEPWVLFLPLIFPHLPFTVEEPWFSLHNRSEMPIPPVRSTPCKTIYPIALTLYTQTGYTPRFYETLREQYGLQRAKASVWQEVMATYYGMVSRVDDQFGRVLNKTKEQGLWNQTVTLFYTDHGEFLGDSHMIEKWPSGVSGNLIHEPLIIGGAGLPENVVYEEMAEMIDLVPTLLQLGTVNETYAHYGKSLVDALHAAGRGKVLPHRDMAYTEGGFLLSDEPLLEQSPFPYDIKASLQHNDAAFVGKALGMRNKEWTYVYRLYEPDELYSRLNDMQELHNLAAEPEYAHVRAMMHEKALRWLVETPMTIPWYLDERKPEVDLESPYEQYQERFDNCTFDQSWPGPGLPTVDGVADMAGATGS</sequence>
<proteinExistence type="predicted"/>
<dbReference type="GO" id="GO:0046872">
    <property type="term" value="F:metal ion binding"/>
    <property type="evidence" value="ECO:0007669"/>
    <property type="project" value="UniProtKB-KW"/>
</dbReference>
<reference evidence="5 6" key="1">
    <citation type="journal article" date="2018" name="BMC Genomics">
        <title>Genomic evidence for intraspecific hybridization in a clonal and extremely halotolerant yeast.</title>
        <authorList>
            <person name="Gostincar C."/>
            <person name="Stajich J.E."/>
            <person name="Zupancic J."/>
            <person name="Zalar P."/>
            <person name="Gunde-Cimerman N."/>
        </authorList>
    </citation>
    <scope>NUCLEOTIDE SEQUENCE [LARGE SCALE GENOMIC DNA]</scope>
    <source>
        <strain evidence="5 6">EXF-120</strain>
    </source>
</reference>
<evidence type="ECO:0000256" key="3">
    <source>
        <dbReference type="SAM" id="SignalP"/>
    </source>
</evidence>
<dbReference type="PANTHER" id="PTHR45953:SF1">
    <property type="entry name" value="IDURONATE 2-SULFATASE"/>
    <property type="match status" value="1"/>
</dbReference>
<dbReference type="InterPro" id="IPR017850">
    <property type="entry name" value="Alkaline_phosphatase_core_sf"/>
</dbReference>
<feature type="domain" description="Sulfatase N-terminal" evidence="4">
    <location>
        <begin position="86"/>
        <end position="434"/>
    </location>
</feature>
<keyword evidence="2" id="KW-0378">Hydrolase</keyword>
<dbReference type="OrthoDB" id="103349at2759"/>
<dbReference type="InterPro" id="IPR000917">
    <property type="entry name" value="Sulfatase_N"/>
</dbReference>
<evidence type="ECO:0000259" key="4">
    <source>
        <dbReference type="Pfam" id="PF00884"/>
    </source>
</evidence>
<dbReference type="Pfam" id="PF00884">
    <property type="entry name" value="Sulfatase"/>
    <property type="match status" value="1"/>
</dbReference>
<dbReference type="Gene3D" id="3.40.720.10">
    <property type="entry name" value="Alkaline Phosphatase, subunit A"/>
    <property type="match status" value="1"/>
</dbReference>
<dbReference type="SUPFAM" id="SSF53649">
    <property type="entry name" value="Alkaline phosphatase-like"/>
    <property type="match status" value="1"/>
</dbReference>
<protein>
    <recommendedName>
        <fullName evidence="4">Sulfatase N-terminal domain-containing protein</fullName>
    </recommendedName>
</protein>
<keyword evidence="1" id="KW-0479">Metal-binding</keyword>
<feature type="chain" id="PRO_5017974650" description="Sulfatase N-terminal domain-containing protein" evidence="3">
    <location>
        <begin position="22"/>
        <end position="619"/>
    </location>
</feature>
<dbReference type="GO" id="GO:0004423">
    <property type="term" value="F:iduronate-2-sulfatase activity"/>
    <property type="evidence" value="ECO:0007669"/>
    <property type="project" value="TreeGrafter"/>
</dbReference>
<accession>A0A3M7J1A2</accession>
<dbReference type="AlphaFoldDB" id="A0A3M7J1A2"/>